<evidence type="ECO:0000256" key="1">
    <source>
        <dbReference type="ARBA" id="ARBA00008276"/>
    </source>
</evidence>
<sequence length="437" mass="48382">MDYQEALSYLNELNKFGTRLGLERIKRLVELLDEPQLKYKTIHVTGTNGKGSVCAMISGIIHQSGIKTGLYISPHLFSYTERIQIDGAPVSKAAFANCIGVVKTFADQMIDEGMESPTQFEVLTAAAFLCFAVNKVEYAVIEVGLGGLFDSTNVVLPEVSVITNIAFEHAAFCGGTLEGIAHHKAGIIKDGIPVVTDAKGMTLDILHQEAAEKNTDLFIEDTDFQAQFLSYDGSRQYIAFASNILGVKEEFALNLLGDHQVRNGALAIMTAYLLANDERRITAESARVALENVRWPGRFEKFDINNKRIIIDGAHNPAGILMLRQNLDKYFPDEQRVFVLGILKDKAVAVMLKTLLRPNDIVIATEPDSPRMADPSEWAQNLDIKYVQVETDRQAALTKAMALTQEGCLLCLTGSLYLIGELRHILCEIKENEKRNI</sequence>
<comment type="similarity">
    <text evidence="1 10">Belongs to the folylpolyglutamate synthase family.</text>
</comment>
<keyword evidence="5 10" id="KW-0547">Nucleotide-binding</keyword>
<evidence type="ECO:0000256" key="5">
    <source>
        <dbReference type="ARBA" id="ARBA00022741"/>
    </source>
</evidence>
<dbReference type="NCBIfam" id="TIGR01499">
    <property type="entry name" value="folC"/>
    <property type="match status" value="1"/>
</dbReference>
<dbReference type="GO" id="GO:0008841">
    <property type="term" value="F:dihydrofolate synthase activity"/>
    <property type="evidence" value="ECO:0007669"/>
    <property type="project" value="UniProtKB-EC"/>
</dbReference>
<comment type="caution">
    <text evidence="13">The sequence shown here is derived from an EMBL/GenBank/DDBJ whole genome shotgun (WGS) entry which is preliminary data.</text>
</comment>
<dbReference type="InterPro" id="IPR013221">
    <property type="entry name" value="Mur_ligase_cen"/>
</dbReference>
<dbReference type="InterPro" id="IPR036615">
    <property type="entry name" value="Mur_ligase_C_dom_sf"/>
</dbReference>
<organism evidence="13 14">
    <name type="scientific">Pectinatus haikarae</name>
    <dbReference type="NCBI Taxonomy" id="349096"/>
    <lineage>
        <taxon>Bacteria</taxon>
        <taxon>Bacillati</taxon>
        <taxon>Bacillota</taxon>
        <taxon>Negativicutes</taxon>
        <taxon>Selenomonadales</taxon>
        <taxon>Selenomonadaceae</taxon>
        <taxon>Pectinatus</taxon>
    </lineage>
</organism>
<dbReference type="GO" id="GO:0004386">
    <property type="term" value="F:helicase activity"/>
    <property type="evidence" value="ECO:0007669"/>
    <property type="project" value="UniProtKB-KW"/>
</dbReference>
<dbReference type="PIRSF" id="PIRSF001563">
    <property type="entry name" value="Folylpolyglu_synth"/>
    <property type="match status" value="1"/>
</dbReference>
<feature type="domain" description="Mur ligase C-terminal" evidence="11">
    <location>
        <begin position="297"/>
        <end position="415"/>
    </location>
</feature>
<evidence type="ECO:0000256" key="9">
    <source>
        <dbReference type="ARBA" id="ARBA00047493"/>
    </source>
</evidence>
<dbReference type="InterPro" id="IPR018109">
    <property type="entry name" value="Folylpolyglutamate_synth_CS"/>
</dbReference>
<evidence type="ECO:0000259" key="12">
    <source>
        <dbReference type="Pfam" id="PF08245"/>
    </source>
</evidence>
<dbReference type="Proteomes" id="UP001239167">
    <property type="component" value="Unassembled WGS sequence"/>
</dbReference>
<gene>
    <name evidence="13" type="ORF">J2S01_001396</name>
</gene>
<keyword evidence="7" id="KW-0460">Magnesium</keyword>
<accession>A0ABT9Y7H8</accession>
<evidence type="ECO:0000259" key="11">
    <source>
        <dbReference type="Pfam" id="PF02875"/>
    </source>
</evidence>
<dbReference type="EMBL" id="JAUSUE010000008">
    <property type="protein sequence ID" value="MDQ0203679.1"/>
    <property type="molecule type" value="Genomic_DNA"/>
</dbReference>
<keyword evidence="13" id="KW-0378">Hydrolase</keyword>
<dbReference type="Gene3D" id="3.90.190.20">
    <property type="entry name" value="Mur ligase, C-terminal domain"/>
    <property type="match status" value="1"/>
</dbReference>
<dbReference type="PROSITE" id="PS01012">
    <property type="entry name" value="FOLYLPOLYGLU_SYNT_2"/>
    <property type="match status" value="1"/>
</dbReference>
<dbReference type="Pfam" id="PF08245">
    <property type="entry name" value="Mur_ligase_M"/>
    <property type="match status" value="1"/>
</dbReference>
<evidence type="ECO:0000256" key="3">
    <source>
        <dbReference type="ARBA" id="ARBA00022598"/>
    </source>
</evidence>
<dbReference type="InterPro" id="IPR004101">
    <property type="entry name" value="Mur_ligase_C"/>
</dbReference>
<dbReference type="GO" id="GO:0004326">
    <property type="term" value="F:tetrahydrofolylpolyglutamate synthase activity"/>
    <property type="evidence" value="ECO:0007669"/>
    <property type="project" value="UniProtKB-EC"/>
</dbReference>
<keyword evidence="3 10" id="KW-0436">Ligase</keyword>
<dbReference type="Pfam" id="PF02875">
    <property type="entry name" value="Mur_ligase_C"/>
    <property type="match status" value="1"/>
</dbReference>
<reference evidence="13 14" key="1">
    <citation type="submission" date="2023-07" db="EMBL/GenBank/DDBJ databases">
        <title>Genomic Encyclopedia of Type Strains, Phase IV (KMG-IV): sequencing the most valuable type-strain genomes for metagenomic binning, comparative biology and taxonomic classification.</title>
        <authorList>
            <person name="Goeker M."/>
        </authorList>
    </citation>
    <scope>NUCLEOTIDE SEQUENCE [LARGE SCALE GENOMIC DNA]</scope>
    <source>
        <strain evidence="13 14">DSM 16980</strain>
    </source>
</reference>
<proteinExistence type="inferred from homology"/>
<dbReference type="PANTHER" id="PTHR11136:SF0">
    <property type="entry name" value="DIHYDROFOLATE SYNTHETASE-RELATED"/>
    <property type="match status" value="1"/>
</dbReference>
<feature type="domain" description="Mur ligase central" evidence="12">
    <location>
        <begin position="44"/>
        <end position="270"/>
    </location>
</feature>
<dbReference type="PROSITE" id="PS01011">
    <property type="entry name" value="FOLYLPOLYGLU_SYNT_1"/>
    <property type="match status" value="1"/>
</dbReference>
<name>A0ABT9Y7H8_9FIRM</name>
<evidence type="ECO:0000313" key="13">
    <source>
        <dbReference type="EMBL" id="MDQ0203679.1"/>
    </source>
</evidence>
<keyword evidence="13" id="KW-0347">Helicase</keyword>
<evidence type="ECO:0000256" key="4">
    <source>
        <dbReference type="ARBA" id="ARBA00022723"/>
    </source>
</evidence>
<keyword evidence="14" id="KW-1185">Reference proteome</keyword>
<evidence type="ECO:0000256" key="6">
    <source>
        <dbReference type="ARBA" id="ARBA00022840"/>
    </source>
</evidence>
<dbReference type="SUPFAM" id="SSF53623">
    <property type="entry name" value="MurD-like peptide ligases, catalytic domain"/>
    <property type="match status" value="1"/>
</dbReference>
<dbReference type="PANTHER" id="PTHR11136">
    <property type="entry name" value="FOLYLPOLYGLUTAMATE SYNTHASE-RELATED"/>
    <property type="match status" value="1"/>
</dbReference>
<dbReference type="InterPro" id="IPR036565">
    <property type="entry name" value="Mur-like_cat_sf"/>
</dbReference>
<evidence type="ECO:0000256" key="10">
    <source>
        <dbReference type="PIRNR" id="PIRNR001563"/>
    </source>
</evidence>
<dbReference type="InterPro" id="IPR001645">
    <property type="entry name" value="Folylpolyglutamate_synth"/>
</dbReference>
<evidence type="ECO:0000256" key="2">
    <source>
        <dbReference type="ARBA" id="ARBA00013025"/>
    </source>
</evidence>
<dbReference type="Gene3D" id="3.40.1190.10">
    <property type="entry name" value="Mur-like, catalytic domain"/>
    <property type="match status" value="1"/>
</dbReference>
<dbReference type="SUPFAM" id="SSF53244">
    <property type="entry name" value="MurD-like peptide ligases, peptide-binding domain"/>
    <property type="match status" value="1"/>
</dbReference>
<comment type="catalytic activity">
    <reaction evidence="9">
        <text>(6S)-5,6,7,8-tetrahydrofolyl-(gamma-L-Glu)(n) + L-glutamate + ATP = (6S)-5,6,7,8-tetrahydrofolyl-(gamma-L-Glu)(n+1) + ADP + phosphate + H(+)</text>
        <dbReference type="Rhea" id="RHEA:10580"/>
        <dbReference type="Rhea" id="RHEA-COMP:14738"/>
        <dbReference type="Rhea" id="RHEA-COMP:14740"/>
        <dbReference type="ChEBI" id="CHEBI:15378"/>
        <dbReference type="ChEBI" id="CHEBI:29985"/>
        <dbReference type="ChEBI" id="CHEBI:30616"/>
        <dbReference type="ChEBI" id="CHEBI:43474"/>
        <dbReference type="ChEBI" id="CHEBI:141005"/>
        <dbReference type="ChEBI" id="CHEBI:456216"/>
        <dbReference type="EC" id="6.3.2.17"/>
    </reaction>
</comment>
<evidence type="ECO:0000256" key="7">
    <source>
        <dbReference type="ARBA" id="ARBA00022842"/>
    </source>
</evidence>
<dbReference type="RefSeq" id="WP_307223776.1">
    <property type="nucleotide sequence ID" value="NZ_CP116940.1"/>
</dbReference>
<protein>
    <recommendedName>
        <fullName evidence="2">tetrahydrofolate synthase</fullName>
        <ecNumber evidence="2">6.3.2.17</ecNumber>
    </recommendedName>
    <alternativeName>
        <fullName evidence="8">Tetrahydrofolylpolyglutamate synthase</fullName>
    </alternativeName>
</protein>
<keyword evidence="6 10" id="KW-0067">ATP-binding</keyword>
<evidence type="ECO:0000256" key="8">
    <source>
        <dbReference type="ARBA" id="ARBA00030592"/>
    </source>
</evidence>
<keyword evidence="4" id="KW-0479">Metal-binding</keyword>
<dbReference type="EC" id="6.3.2.17" evidence="2"/>
<evidence type="ECO:0000313" key="14">
    <source>
        <dbReference type="Proteomes" id="UP001239167"/>
    </source>
</evidence>